<reference evidence="1" key="1">
    <citation type="submission" date="2023-06" db="EMBL/GenBank/DDBJ databases">
        <title>Reference genome for the Northern bat (Eptesicus nilssonii), a most northern bat species.</title>
        <authorList>
            <person name="Laine V.N."/>
            <person name="Pulliainen A.T."/>
            <person name="Lilley T.M."/>
        </authorList>
    </citation>
    <scope>NUCLEOTIDE SEQUENCE</scope>
    <source>
        <strain evidence="1">BLF_Eptnil</strain>
        <tissue evidence="1">Kidney</tissue>
    </source>
</reference>
<dbReference type="AlphaFoldDB" id="A0AA40HW91"/>
<dbReference type="Proteomes" id="UP001177744">
    <property type="component" value="Unassembled WGS sequence"/>
</dbReference>
<dbReference type="EMBL" id="JAULJE010000010">
    <property type="protein sequence ID" value="KAK1338121.1"/>
    <property type="molecule type" value="Genomic_DNA"/>
</dbReference>
<sequence length="137" mass="15255">MELNLPKDFPIVCELEPIKPTHFLGDEETVCKAVEVLEVAAQGKARNAGSPSQSNKILAARSYSLQVESGKSAYNVKEPKITRVDKLQQDTKRVRYHAFQHINGLADLPFFSKHHGEVFTTGSQQGFVGPEMHVLHD</sequence>
<accession>A0AA40HW91</accession>
<proteinExistence type="predicted"/>
<evidence type="ECO:0000313" key="1">
    <source>
        <dbReference type="EMBL" id="KAK1338121.1"/>
    </source>
</evidence>
<gene>
    <name evidence="1" type="ORF">QTO34_001231</name>
</gene>
<evidence type="ECO:0000313" key="2">
    <source>
        <dbReference type="Proteomes" id="UP001177744"/>
    </source>
</evidence>
<name>A0AA40HW91_CNENI</name>
<keyword evidence="2" id="KW-1185">Reference proteome</keyword>
<protein>
    <submittedName>
        <fullName evidence="1">Uncharacterized protein</fullName>
    </submittedName>
</protein>
<organism evidence="1 2">
    <name type="scientific">Cnephaeus nilssonii</name>
    <name type="common">Northern bat</name>
    <name type="synonym">Eptesicus nilssonii</name>
    <dbReference type="NCBI Taxonomy" id="3371016"/>
    <lineage>
        <taxon>Eukaryota</taxon>
        <taxon>Metazoa</taxon>
        <taxon>Chordata</taxon>
        <taxon>Craniata</taxon>
        <taxon>Vertebrata</taxon>
        <taxon>Euteleostomi</taxon>
        <taxon>Mammalia</taxon>
        <taxon>Eutheria</taxon>
        <taxon>Laurasiatheria</taxon>
        <taxon>Chiroptera</taxon>
        <taxon>Yangochiroptera</taxon>
        <taxon>Vespertilionidae</taxon>
        <taxon>Cnephaeus</taxon>
    </lineage>
</organism>
<comment type="caution">
    <text evidence="1">The sequence shown here is derived from an EMBL/GenBank/DDBJ whole genome shotgun (WGS) entry which is preliminary data.</text>
</comment>